<dbReference type="PANTHER" id="PTHR14239:SF0">
    <property type="entry name" value="F420-DEPENDENT NADP REDUCTASE"/>
    <property type="match status" value="1"/>
</dbReference>
<dbReference type="InterPro" id="IPR051267">
    <property type="entry name" value="STEAP_metalloreductase"/>
</dbReference>
<dbReference type="OrthoDB" id="3194817at2"/>
<keyword evidence="1" id="KW-0560">Oxidoreductase</keyword>
<accession>A0A0B4D8X8</accession>
<reference evidence="3 4" key="1">
    <citation type="submission" date="2014-12" db="EMBL/GenBank/DDBJ databases">
        <title>Genome sequencing of Arthrobacter phenanthrenivorans SWC37.</title>
        <authorList>
            <person name="Tan P.W."/>
            <person name="Chan K.-G."/>
        </authorList>
    </citation>
    <scope>NUCLEOTIDE SEQUENCE [LARGE SCALE GENOMIC DNA]</scope>
    <source>
        <strain evidence="3 4">SWC37</strain>
    </source>
</reference>
<dbReference type="GO" id="GO:0008823">
    <property type="term" value="F:cupric reductase (NADH) activity"/>
    <property type="evidence" value="ECO:0007669"/>
    <property type="project" value="TreeGrafter"/>
</dbReference>
<dbReference type="PANTHER" id="PTHR14239">
    <property type="entry name" value="DUDULIN-RELATED"/>
    <property type="match status" value="1"/>
</dbReference>
<dbReference type="Proteomes" id="UP000031196">
    <property type="component" value="Unassembled WGS sequence"/>
</dbReference>
<dbReference type="Pfam" id="PF03807">
    <property type="entry name" value="F420_oxidored"/>
    <property type="match status" value="1"/>
</dbReference>
<dbReference type="GO" id="GO:0005886">
    <property type="term" value="C:plasma membrane"/>
    <property type="evidence" value="ECO:0007669"/>
    <property type="project" value="TreeGrafter"/>
</dbReference>
<evidence type="ECO:0000313" key="3">
    <source>
        <dbReference type="EMBL" id="KIC69769.1"/>
    </source>
</evidence>
<dbReference type="GO" id="GO:0015677">
    <property type="term" value="P:copper ion import"/>
    <property type="evidence" value="ECO:0007669"/>
    <property type="project" value="TreeGrafter"/>
</dbReference>
<dbReference type="InterPro" id="IPR028939">
    <property type="entry name" value="P5C_Rdtase_cat_N"/>
</dbReference>
<dbReference type="InterPro" id="IPR036291">
    <property type="entry name" value="NAD(P)-bd_dom_sf"/>
</dbReference>
<evidence type="ECO:0000313" key="4">
    <source>
        <dbReference type="Proteomes" id="UP000031196"/>
    </source>
</evidence>
<gene>
    <name evidence="3" type="ORF">RM50_01135</name>
</gene>
<dbReference type="SUPFAM" id="SSF51735">
    <property type="entry name" value="NAD(P)-binding Rossmann-fold domains"/>
    <property type="match status" value="1"/>
</dbReference>
<evidence type="ECO:0000256" key="1">
    <source>
        <dbReference type="ARBA" id="ARBA00023002"/>
    </source>
</evidence>
<proteinExistence type="predicted"/>
<protein>
    <submittedName>
        <fullName evidence="3">NADP oxidoreductase</fullName>
    </submittedName>
</protein>
<dbReference type="GO" id="GO:0052851">
    <property type="term" value="F:ferric-chelate reductase (NADPH) activity"/>
    <property type="evidence" value="ECO:0007669"/>
    <property type="project" value="TreeGrafter"/>
</dbReference>
<comment type="caution">
    <text evidence="3">The sequence shown here is derived from an EMBL/GenBank/DDBJ whole genome shotgun (WGS) entry which is preliminary data.</text>
</comment>
<evidence type="ECO:0000259" key="2">
    <source>
        <dbReference type="Pfam" id="PF03807"/>
    </source>
</evidence>
<organism evidence="3 4">
    <name type="scientific">Pseudarthrobacter phenanthrenivorans</name>
    <name type="common">Arthrobacter phenanthrenivorans</name>
    <dbReference type="NCBI Taxonomy" id="361575"/>
    <lineage>
        <taxon>Bacteria</taxon>
        <taxon>Bacillati</taxon>
        <taxon>Actinomycetota</taxon>
        <taxon>Actinomycetes</taxon>
        <taxon>Micrococcales</taxon>
        <taxon>Micrococcaceae</taxon>
        <taxon>Pseudarthrobacter</taxon>
    </lineage>
</organism>
<feature type="domain" description="Pyrroline-5-carboxylate reductase catalytic N-terminal" evidence="2">
    <location>
        <begin position="2"/>
        <end position="107"/>
    </location>
</feature>
<dbReference type="EMBL" id="JWTB01000003">
    <property type="protein sequence ID" value="KIC69769.1"/>
    <property type="molecule type" value="Genomic_DNA"/>
</dbReference>
<dbReference type="Gene3D" id="3.40.50.720">
    <property type="entry name" value="NAD(P)-binding Rossmann-like Domain"/>
    <property type="match status" value="1"/>
</dbReference>
<name>A0A0B4D8X8_PSEPS</name>
<dbReference type="AlphaFoldDB" id="A0A0B4D8X8"/>
<sequence length="228" mass="23822">MRIAVLGTGTVGRALAAAFSRLGHEVVLGTRDPGETAARSAPDAMGGRPFNEWLESHGGIRLATFADAAGSSELVVNATNGAASLAALAAAGEARLAGKILVDVSNPLDFTQGMPPVLNPVNTESLAERIQRAFPEARVVKTLNTMNAGLMVDPRRLADGEHSVFVSGDDSDARKTVTGLLAELGHKDIIDLGDITTARGAEMVLPLWLRLFGVLGTPDFNFKVVRAG</sequence>
<dbReference type="RefSeq" id="WP_043449013.1">
    <property type="nucleotide sequence ID" value="NZ_JWTB01000003.1"/>
</dbReference>